<evidence type="ECO:0000256" key="1">
    <source>
        <dbReference type="ARBA" id="ARBA00010676"/>
    </source>
</evidence>
<dbReference type="SMART" id="SM00664">
    <property type="entry name" value="DoH"/>
    <property type="match status" value="1"/>
</dbReference>
<dbReference type="InterPro" id="IPR024548">
    <property type="entry name" value="Cu2_monoox_C"/>
</dbReference>
<dbReference type="Gene3D" id="2.60.120.310">
    <property type="entry name" value="Copper type II, ascorbate-dependent monooxygenase, N-terminal domain"/>
    <property type="match status" value="1"/>
</dbReference>
<dbReference type="GO" id="GO:0004500">
    <property type="term" value="F:dopamine beta-monooxygenase activity"/>
    <property type="evidence" value="ECO:0007669"/>
    <property type="project" value="InterPro"/>
</dbReference>
<dbReference type="InterPro" id="IPR005018">
    <property type="entry name" value="DOMON_domain"/>
</dbReference>
<keyword evidence="7" id="KW-1185">Reference proteome</keyword>
<dbReference type="PANTHER" id="PTHR10157:SF40">
    <property type="entry name" value="MOXD1 HOMOLOG 2"/>
    <property type="match status" value="1"/>
</dbReference>
<dbReference type="Pfam" id="PF01082">
    <property type="entry name" value="Cu2_monooxygen"/>
    <property type="match status" value="1"/>
</dbReference>
<dbReference type="SUPFAM" id="SSF49742">
    <property type="entry name" value="PHM/PNGase F"/>
    <property type="match status" value="2"/>
</dbReference>
<dbReference type="InterPro" id="IPR000945">
    <property type="entry name" value="DBH-like"/>
</dbReference>
<evidence type="ECO:0000313" key="6">
    <source>
        <dbReference type="EMBL" id="CRL04932.1"/>
    </source>
</evidence>
<evidence type="ECO:0000259" key="5">
    <source>
        <dbReference type="PROSITE" id="PS50836"/>
    </source>
</evidence>
<feature type="chain" id="PRO_5012407717" evidence="4">
    <location>
        <begin position="33"/>
        <end position="664"/>
    </location>
</feature>
<keyword evidence="3" id="KW-0325">Glycoprotein</keyword>
<sequence>MASQKWNMSYTKLLIKMKVLILIAILIAQSHANQIWDHSVYLNENYLLQWTVKEPDILFEVQVRSHGYVGFGFSRDGTTIYGADVFIGWIDEGHIFFYDCHIKTHSSTGEPVVDTSQDYVLLSGSENATHTILRFRRKLNTCDEKSDVPITNDTMNVIYLYHTEKPKRGQIRKDSLPDPMMAIHPVKSLLLLQRSSQKKPKADGIETLEIRNEKVKLSVSESTSLDLLKWCHAHKLKDEKRNQIIRNEPLFSSEESKKYIKLMRIYECKTPFDSLQSHDDEECSERLKASRKCFTVLATWTIGSEGFSYPKDVGYSISESSDHLLLEVHYQFNEKVQFEDSSGFRIFHTPNRRKFDAGTLTIAIRPNFLHIVAPGFKRVISVAHCTSDCTQKALSSEGLNIFGVNMQTHSLGRIIKVGIVRKGEEIEPIAQETNLNFDYLENRVFDRVKKVLPGDHITVECTYNTFKREQFTLGGESLDEEVCMATLMYYPRQEQLVSCYSQSNIANLLKALGIENLGKSGDQMIIKSPQKYAGRTLEEHLRLYDWKNEFYTFERTIKTSSFDGLCNSAFVSSKITGMPPNITKPYRPPDITCPSRDVPMNPSYKLIRSDNDESIGDNLIEDGEKGKAIRSNPSTFSLELSSNSQRSTLSFISCLILCFVHFLN</sequence>
<accession>A0A1J1IZF5</accession>
<name>A0A1J1IZF5_9DIPT</name>
<dbReference type="FunFam" id="2.60.120.230:FF:000001">
    <property type="entry name" value="Monooxygenase, DBH-like 1"/>
    <property type="match status" value="1"/>
</dbReference>
<reference evidence="6 7" key="1">
    <citation type="submission" date="2015-04" db="EMBL/GenBank/DDBJ databases">
        <authorList>
            <person name="Syromyatnikov M.Y."/>
            <person name="Popov V.N."/>
        </authorList>
    </citation>
    <scope>NUCLEOTIDE SEQUENCE [LARGE SCALE GENOMIC DNA]</scope>
</reference>
<protein>
    <submittedName>
        <fullName evidence="6">CLUMA_CG017989, isoform A</fullName>
    </submittedName>
</protein>
<dbReference type="GO" id="GO:0005507">
    <property type="term" value="F:copper ion binding"/>
    <property type="evidence" value="ECO:0007669"/>
    <property type="project" value="InterPro"/>
</dbReference>
<dbReference type="AlphaFoldDB" id="A0A1J1IZF5"/>
<dbReference type="InterPro" id="IPR045266">
    <property type="entry name" value="DOH_DOMON"/>
</dbReference>
<dbReference type="GO" id="GO:0005615">
    <property type="term" value="C:extracellular space"/>
    <property type="evidence" value="ECO:0007669"/>
    <property type="project" value="TreeGrafter"/>
</dbReference>
<dbReference type="PROSITE" id="PS50836">
    <property type="entry name" value="DOMON"/>
    <property type="match status" value="1"/>
</dbReference>
<dbReference type="OrthoDB" id="19261at2759"/>
<evidence type="ECO:0000256" key="4">
    <source>
        <dbReference type="SAM" id="SignalP"/>
    </source>
</evidence>
<evidence type="ECO:0000256" key="3">
    <source>
        <dbReference type="ARBA" id="ARBA00023180"/>
    </source>
</evidence>
<dbReference type="STRING" id="568069.A0A1J1IZF5"/>
<dbReference type="InterPro" id="IPR008977">
    <property type="entry name" value="PHM/PNGase_F_dom_sf"/>
</dbReference>
<gene>
    <name evidence="6" type="primary">similar to MOXD1 homolog 2</name>
    <name evidence="6" type="ORF">CLUMA_CG017989</name>
</gene>
<dbReference type="Pfam" id="PF03351">
    <property type="entry name" value="DOMON"/>
    <property type="match status" value="1"/>
</dbReference>
<dbReference type="Pfam" id="PF03712">
    <property type="entry name" value="Cu2_monoox_C"/>
    <property type="match status" value="1"/>
</dbReference>
<dbReference type="GO" id="GO:0006589">
    <property type="term" value="P:octopamine biosynthetic process"/>
    <property type="evidence" value="ECO:0007669"/>
    <property type="project" value="TreeGrafter"/>
</dbReference>
<dbReference type="CDD" id="cd09631">
    <property type="entry name" value="DOMON_DOH"/>
    <property type="match status" value="1"/>
</dbReference>
<dbReference type="InterPro" id="IPR000323">
    <property type="entry name" value="Cu2_ascorb_mOase_N"/>
</dbReference>
<organism evidence="6 7">
    <name type="scientific">Clunio marinus</name>
    <dbReference type="NCBI Taxonomy" id="568069"/>
    <lineage>
        <taxon>Eukaryota</taxon>
        <taxon>Metazoa</taxon>
        <taxon>Ecdysozoa</taxon>
        <taxon>Arthropoda</taxon>
        <taxon>Hexapoda</taxon>
        <taxon>Insecta</taxon>
        <taxon>Pterygota</taxon>
        <taxon>Neoptera</taxon>
        <taxon>Endopterygota</taxon>
        <taxon>Diptera</taxon>
        <taxon>Nematocera</taxon>
        <taxon>Chironomoidea</taxon>
        <taxon>Chironomidae</taxon>
        <taxon>Clunio</taxon>
    </lineage>
</organism>
<evidence type="ECO:0000313" key="7">
    <source>
        <dbReference type="Proteomes" id="UP000183832"/>
    </source>
</evidence>
<dbReference type="PANTHER" id="PTHR10157">
    <property type="entry name" value="DOPAMINE BETA HYDROXYLASE RELATED"/>
    <property type="match status" value="1"/>
</dbReference>
<feature type="domain" description="DOMON" evidence="5">
    <location>
        <begin position="44"/>
        <end position="162"/>
    </location>
</feature>
<proteinExistence type="inferred from homology"/>
<evidence type="ECO:0000256" key="2">
    <source>
        <dbReference type="ARBA" id="ARBA00023157"/>
    </source>
</evidence>
<dbReference type="EMBL" id="CVRI01000064">
    <property type="protein sequence ID" value="CRL04932.1"/>
    <property type="molecule type" value="Genomic_DNA"/>
</dbReference>
<comment type="similarity">
    <text evidence="1">Belongs to the copper type II ascorbate-dependent monooxygenase family.</text>
</comment>
<keyword evidence="2" id="KW-1015">Disulfide bond</keyword>
<dbReference type="GO" id="GO:0042421">
    <property type="term" value="P:norepinephrine biosynthetic process"/>
    <property type="evidence" value="ECO:0007669"/>
    <property type="project" value="TreeGrafter"/>
</dbReference>
<keyword evidence="4" id="KW-0732">Signal</keyword>
<dbReference type="Gene3D" id="2.60.120.230">
    <property type="match status" value="1"/>
</dbReference>
<dbReference type="GO" id="GO:0030667">
    <property type="term" value="C:secretory granule membrane"/>
    <property type="evidence" value="ECO:0007669"/>
    <property type="project" value="TreeGrafter"/>
</dbReference>
<dbReference type="GO" id="GO:0042420">
    <property type="term" value="P:dopamine catabolic process"/>
    <property type="evidence" value="ECO:0007669"/>
    <property type="project" value="TreeGrafter"/>
</dbReference>
<dbReference type="Proteomes" id="UP000183832">
    <property type="component" value="Unassembled WGS sequence"/>
</dbReference>
<feature type="signal peptide" evidence="4">
    <location>
        <begin position="1"/>
        <end position="32"/>
    </location>
</feature>
<dbReference type="InterPro" id="IPR036939">
    <property type="entry name" value="Cu2_ascorb_mOase_N_sf"/>
</dbReference>
<dbReference type="InterPro" id="IPR014784">
    <property type="entry name" value="Cu2_ascorb_mOase-like_C"/>
</dbReference>